<sequence length="63" mass="7407">MQLLGSYYGISIRKRTNYGWNGYIVTMNKEEFGASKQIKLHGWYKEFLKLINIFKLLATMSIV</sequence>
<comment type="caution">
    <text evidence="1">The sequence shown here is derived from an EMBL/GenBank/DDBJ whole genome shotgun (WGS) entry which is preliminary data.</text>
</comment>
<gene>
    <name evidence="1" type="ORF">KY290_013644</name>
</gene>
<proteinExistence type="predicted"/>
<dbReference type="Proteomes" id="UP000826656">
    <property type="component" value="Unassembled WGS sequence"/>
</dbReference>
<protein>
    <submittedName>
        <fullName evidence="1">Uncharacterized protein</fullName>
    </submittedName>
</protein>
<accession>A0ABQ7VP49</accession>
<keyword evidence="2" id="KW-1185">Reference proteome</keyword>
<evidence type="ECO:0000313" key="1">
    <source>
        <dbReference type="EMBL" id="KAH0769663.1"/>
    </source>
</evidence>
<organism evidence="1 2">
    <name type="scientific">Solanum tuberosum</name>
    <name type="common">Potato</name>
    <dbReference type="NCBI Taxonomy" id="4113"/>
    <lineage>
        <taxon>Eukaryota</taxon>
        <taxon>Viridiplantae</taxon>
        <taxon>Streptophyta</taxon>
        <taxon>Embryophyta</taxon>
        <taxon>Tracheophyta</taxon>
        <taxon>Spermatophyta</taxon>
        <taxon>Magnoliopsida</taxon>
        <taxon>eudicotyledons</taxon>
        <taxon>Gunneridae</taxon>
        <taxon>Pentapetalae</taxon>
        <taxon>asterids</taxon>
        <taxon>lamiids</taxon>
        <taxon>Solanales</taxon>
        <taxon>Solanaceae</taxon>
        <taxon>Solanoideae</taxon>
        <taxon>Solaneae</taxon>
        <taxon>Solanum</taxon>
    </lineage>
</organism>
<reference evidence="1 2" key="1">
    <citation type="journal article" date="2021" name="bioRxiv">
        <title>Chromosome-scale and haplotype-resolved genome assembly of a tetraploid potato cultivar.</title>
        <authorList>
            <person name="Sun H."/>
            <person name="Jiao W.-B."/>
            <person name="Krause K."/>
            <person name="Campoy J.A."/>
            <person name="Goel M."/>
            <person name="Folz-Donahue K."/>
            <person name="Kukat C."/>
            <person name="Huettel B."/>
            <person name="Schneeberger K."/>
        </authorList>
    </citation>
    <scope>NUCLEOTIDE SEQUENCE [LARGE SCALE GENOMIC DNA]</scope>
    <source>
        <strain evidence="1">SolTubOtavaFocal</strain>
        <tissue evidence="1">Leaves</tissue>
    </source>
</reference>
<name>A0ABQ7VP49_SOLTU</name>
<evidence type="ECO:0000313" key="2">
    <source>
        <dbReference type="Proteomes" id="UP000826656"/>
    </source>
</evidence>
<dbReference type="EMBL" id="JAIVGD010000011">
    <property type="protein sequence ID" value="KAH0769663.1"/>
    <property type="molecule type" value="Genomic_DNA"/>
</dbReference>